<evidence type="ECO:0000259" key="1">
    <source>
        <dbReference type="Pfam" id="PF20229"/>
    </source>
</evidence>
<organism evidence="2 3">
    <name type="scientific">Anoxybacteroides amylolyticum</name>
    <dbReference type="NCBI Taxonomy" id="294699"/>
    <lineage>
        <taxon>Bacteria</taxon>
        <taxon>Bacillati</taxon>
        <taxon>Bacillota</taxon>
        <taxon>Bacilli</taxon>
        <taxon>Bacillales</taxon>
        <taxon>Anoxybacillaceae</taxon>
        <taxon>Anoxybacteroides</taxon>
    </lineage>
</organism>
<keyword evidence="3" id="KW-1185">Reference proteome</keyword>
<dbReference type="InterPro" id="IPR046858">
    <property type="entry name" value="ChrB_N"/>
</dbReference>
<evidence type="ECO:0000313" key="3">
    <source>
        <dbReference type="Proteomes" id="UP000076865"/>
    </source>
</evidence>
<accession>A0A161HUC8</accession>
<dbReference type="RefSeq" id="WP_066327107.1">
    <property type="nucleotide sequence ID" value="NZ_CP015438.1"/>
</dbReference>
<dbReference type="PATRIC" id="fig|294699.3.peg.783"/>
<sequence>MYDKEWLILNFTLPKEQSSVRVSVWRKLKKCGSVSIGQSMWALPVSEEHLETFNEISKEIIENGGSAYIANADFLNAGSDEDIVNLFNKVRDEEYQEFLDKCDDYFREIEKETERKNFTFVELEENEDEYSKLVEWLKKITLRDFFVAPLKEQAEEVLQRCKQLLDEFSDKVYKANEEE</sequence>
<protein>
    <submittedName>
        <fullName evidence="2">Putative chrB domain protein</fullName>
    </submittedName>
</protein>
<dbReference type="AlphaFoldDB" id="A0A161HUC8"/>
<name>A0A161HUC8_9BACL</name>
<dbReference type="Pfam" id="PF20229">
    <property type="entry name" value="ChrB_N"/>
    <property type="match status" value="1"/>
</dbReference>
<dbReference type="KEGG" id="aamy:GFC30_777"/>
<reference evidence="2 3" key="1">
    <citation type="journal article" date="2006" name="Syst. Appl. Microbiol.">
        <title>Anoxybacillus amylolyticus sp. nov., a thermophilic amylase producing bacterium isolated from Mount Rittmann (Antarctica).</title>
        <authorList>
            <person name="Poli A."/>
            <person name="Esposito E."/>
            <person name="Lama L."/>
            <person name="Orlando P."/>
            <person name="Nicolaus G."/>
            <person name="de Appolonia F."/>
            <person name="Gambacorta A."/>
            <person name="Nicolaus B."/>
        </authorList>
    </citation>
    <scope>NUCLEOTIDE SEQUENCE [LARGE SCALE GENOMIC DNA]</scope>
    <source>
        <strain evidence="2 3">DSM 15939</strain>
    </source>
</reference>
<proteinExistence type="predicted"/>
<gene>
    <name evidence="2" type="ORF">GFC30_777</name>
</gene>
<feature type="domain" description="ChrB N-terminal" evidence="1">
    <location>
        <begin position="21"/>
        <end position="178"/>
    </location>
</feature>
<dbReference type="EMBL" id="CP015438">
    <property type="protein sequence ID" value="ANB60634.1"/>
    <property type="molecule type" value="Genomic_DNA"/>
</dbReference>
<dbReference type="Proteomes" id="UP000076865">
    <property type="component" value="Chromosome"/>
</dbReference>
<evidence type="ECO:0000313" key="2">
    <source>
        <dbReference type="EMBL" id="ANB60634.1"/>
    </source>
</evidence>